<evidence type="ECO:0000313" key="5">
    <source>
        <dbReference type="EMBL" id="SFF60885.1"/>
    </source>
</evidence>
<keyword evidence="2" id="KW-0472">Membrane</keyword>
<evidence type="ECO:0000256" key="2">
    <source>
        <dbReference type="ARBA" id="ARBA00023136"/>
    </source>
</evidence>
<dbReference type="InterPro" id="IPR008816">
    <property type="entry name" value="Gly_zipper_2TM_dom"/>
</dbReference>
<feature type="chain" id="PRO_5011670071" evidence="3">
    <location>
        <begin position="24"/>
        <end position="112"/>
    </location>
</feature>
<evidence type="ECO:0000313" key="6">
    <source>
        <dbReference type="Proteomes" id="UP000199477"/>
    </source>
</evidence>
<organism evidence="5 6">
    <name type="scientific">Dyella marensis</name>
    <dbReference type="NCBI Taxonomy" id="500610"/>
    <lineage>
        <taxon>Bacteria</taxon>
        <taxon>Pseudomonadati</taxon>
        <taxon>Pseudomonadota</taxon>
        <taxon>Gammaproteobacteria</taxon>
        <taxon>Lysobacterales</taxon>
        <taxon>Rhodanobacteraceae</taxon>
        <taxon>Dyella</taxon>
    </lineage>
</organism>
<protein>
    <submittedName>
        <fullName evidence="5">Glycine zipper 2TM domain-containing protein</fullName>
    </submittedName>
</protein>
<reference evidence="6" key="1">
    <citation type="submission" date="2016-10" db="EMBL/GenBank/DDBJ databases">
        <authorList>
            <person name="Varghese N."/>
            <person name="Submissions S."/>
        </authorList>
    </citation>
    <scope>NUCLEOTIDE SEQUENCE [LARGE SCALE GENOMIC DNA]</scope>
    <source>
        <strain evidence="6">UNC178MFTsu3.1</strain>
    </source>
</reference>
<dbReference type="GO" id="GO:0019867">
    <property type="term" value="C:outer membrane"/>
    <property type="evidence" value="ECO:0007669"/>
    <property type="project" value="InterPro"/>
</dbReference>
<evidence type="ECO:0000256" key="3">
    <source>
        <dbReference type="SAM" id="SignalP"/>
    </source>
</evidence>
<keyword evidence="3" id="KW-0732">Signal</keyword>
<dbReference type="AlphaFoldDB" id="A0A1I2K139"/>
<dbReference type="RefSeq" id="WP_051548360.1">
    <property type="nucleotide sequence ID" value="NZ_FONH01000039.1"/>
</dbReference>
<feature type="domain" description="Glycine zipper 2TM" evidence="4">
    <location>
        <begin position="53"/>
        <end position="93"/>
    </location>
</feature>
<dbReference type="InterPro" id="IPR051407">
    <property type="entry name" value="Bact_OM_lipoprot/Surf_antigen"/>
</dbReference>
<dbReference type="PANTHER" id="PTHR35603:SF2">
    <property type="entry name" value="OUTER MEMBRANE LIPOPROTEIN"/>
    <property type="match status" value="1"/>
</dbReference>
<proteinExistence type="predicted"/>
<gene>
    <name evidence="5" type="ORF">SAMN02799615_04368</name>
</gene>
<evidence type="ECO:0000256" key="1">
    <source>
        <dbReference type="ARBA" id="ARBA00004370"/>
    </source>
</evidence>
<dbReference type="EMBL" id="FONH01000039">
    <property type="protein sequence ID" value="SFF60885.1"/>
    <property type="molecule type" value="Genomic_DNA"/>
</dbReference>
<dbReference type="STRING" id="500610.SAMN02799615_04368"/>
<evidence type="ECO:0000259" key="4">
    <source>
        <dbReference type="Pfam" id="PF05433"/>
    </source>
</evidence>
<dbReference type="Proteomes" id="UP000199477">
    <property type="component" value="Unassembled WGS sequence"/>
</dbReference>
<feature type="signal peptide" evidence="3">
    <location>
        <begin position="1"/>
        <end position="23"/>
    </location>
</feature>
<accession>A0A1I2K139</accession>
<comment type="subcellular location">
    <subcellularLocation>
        <location evidence="1">Membrane</location>
    </subcellularLocation>
</comment>
<sequence length="112" mass="11622">MNTRIAFAFGLSCLLCAGAPLQAQNSSSKPRTRTVCENVTVQDQPKDQHQIAGMAIGAVAGGVLGNQVGGGKGKTLATVAGAVGGGYAGKKIQENQQSKHTHVERRCRQVAY</sequence>
<dbReference type="Pfam" id="PF05433">
    <property type="entry name" value="Rick_17kDa_Anti"/>
    <property type="match status" value="1"/>
</dbReference>
<name>A0A1I2K139_9GAMM</name>
<keyword evidence="6" id="KW-1185">Reference proteome</keyword>
<dbReference type="PANTHER" id="PTHR35603">
    <property type="match status" value="1"/>
</dbReference>